<name>A0A928ZWH6_LEPEC</name>
<dbReference type="InterPro" id="IPR050307">
    <property type="entry name" value="Sterol_Desaturase_Related"/>
</dbReference>
<evidence type="ECO:0000256" key="4">
    <source>
        <dbReference type="ARBA" id="ARBA00023136"/>
    </source>
</evidence>
<dbReference type="EMBL" id="JADEXP010000195">
    <property type="protein sequence ID" value="MBE9068731.1"/>
    <property type="molecule type" value="Genomic_DNA"/>
</dbReference>
<protein>
    <submittedName>
        <fullName evidence="7">Sterol desaturase family protein</fullName>
    </submittedName>
</protein>
<evidence type="ECO:0000256" key="1">
    <source>
        <dbReference type="ARBA" id="ARBA00004370"/>
    </source>
</evidence>
<reference evidence="7" key="1">
    <citation type="submission" date="2020-10" db="EMBL/GenBank/DDBJ databases">
        <authorList>
            <person name="Castelo-Branco R."/>
            <person name="Eusebio N."/>
            <person name="Adriana R."/>
            <person name="Vieira A."/>
            <person name="Brugerolle De Fraissinette N."/>
            <person name="Rezende De Castro R."/>
            <person name="Schneider M.P."/>
            <person name="Vasconcelos V."/>
            <person name="Leao P.N."/>
        </authorList>
    </citation>
    <scope>NUCLEOTIDE SEQUENCE</scope>
    <source>
        <strain evidence="7">LEGE 11479</strain>
    </source>
</reference>
<feature type="transmembrane region" description="Helical" evidence="5">
    <location>
        <begin position="68"/>
        <end position="87"/>
    </location>
</feature>
<comment type="caution">
    <text evidence="7">The sequence shown here is derived from an EMBL/GenBank/DDBJ whole genome shotgun (WGS) entry which is preliminary data.</text>
</comment>
<dbReference type="RefSeq" id="WP_193994665.1">
    <property type="nucleotide sequence ID" value="NZ_JADEXP010000195.1"/>
</dbReference>
<proteinExistence type="predicted"/>
<organism evidence="7 8">
    <name type="scientific">Leptolyngbya cf. ectocarpi LEGE 11479</name>
    <dbReference type="NCBI Taxonomy" id="1828722"/>
    <lineage>
        <taxon>Bacteria</taxon>
        <taxon>Bacillati</taxon>
        <taxon>Cyanobacteriota</taxon>
        <taxon>Cyanophyceae</taxon>
        <taxon>Leptolyngbyales</taxon>
        <taxon>Leptolyngbyaceae</taxon>
        <taxon>Leptolyngbya group</taxon>
        <taxon>Leptolyngbya</taxon>
    </lineage>
</organism>
<dbReference type="Pfam" id="PF04116">
    <property type="entry name" value="FA_hydroxylase"/>
    <property type="match status" value="1"/>
</dbReference>
<sequence length="237" mass="27635">MIIFGTFVLLITLTAIHSWGELRQKKRTDWILDTAGLWVQGLLIPLLQLTLLQTLYQQLIPAWQHSVQLHPVFAFALSFVAVDYLYYWNHRFLHSRWGWFAHQVHHTVSTMDVLGTSRNTLWSSFLIVYLWVHGLLIYLLADPSVYVLGVSLTAALDLWRHGRFGPQPRSQLYQWLSGWLILPQDHGWHHQGTACNYGANLKLWDRLHGTLHLSAQWPTTLGQPSHLPLWRQLLYPH</sequence>
<evidence type="ECO:0000256" key="3">
    <source>
        <dbReference type="ARBA" id="ARBA00022989"/>
    </source>
</evidence>
<dbReference type="PANTHER" id="PTHR11863">
    <property type="entry name" value="STEROL DESATURASE"/>
    <property type="match status" value="1"/>
</dbReference>
<gene>
    <name evidence="7" type="ORF">IQ260_18960</name>
</gene>
<accession>A0A928ZWH6</accession>
<dbReference type="AlphaFoldDB" id="A0A928ZWH6"/>
<evidence type="ECO:0000256" key="5">
    <source>
        <dbReference type="SAM" id="Phobius"/>
    </source>
</evidence>
<evidence type="ECO:0000256" key="2">
    <source>
        <dbReference type="ARBA" id="ARBA00022692"/>
    </source>
</evidence>
<dbReference type="GO" id="GO:0016020">
    <property type="term" value="C:membrane"/>
    <property type="evidence" value="ECO:0007669"/>
    <property type="project" value="UniProtKB-SubCell"/>
</dbReference>
<dbReference type="GO" id="GO:0005506">
    <property type="term" value="F:iron ion binding"/>
    <property type="evidence" value="ECO:0007669"/>
    <property type="project" value="InterPro"/>
</dbReference>
<evidence type="ECO:0000313" key="8">
    <source>
        <dbReference type="Proteomes" id="UP000615026"/>
    </source>
</evidence>
<keyword evidence="8" id="KW-1185">Reference proteome</keyword>
<keyword evidence="2 5" id="KW-0812">Transmembrane</keyword>
<feature type="transmembrane region" description="Helical" evidence="5">
    <location>
        <begin position="37"/>
        <end position="56"/>
    </location>
</feature>
<evidence type="ECO:0000313" key="7">
    <source>
        <dbReference type="EMBL" id="MBE9068731.1"/>
    </source>
</evidence>
<dbReference type="InterPro" id="IPR006694">
    <property type="entry name" value="Fatty_acid_hydroxylase"/>
</dbReference>
<dbReference type="GO" id="GO:0008610">
    <property type="term" value="P:lipid biosynthetic process"/>
    <property type="evidence" value="ECO:0007669"/>
    <property type="project" value="InterPro"/>
</dbReference>
<keyword evidence="4 5" id="KW-0472">Membrane</keyword>
<dbReference type="Proteomes" id="UP000615026">
    <property type="component" value="Unassembled WGS sequence"/>
</dbReference>
<feature type="domain" description="Fatty acid hydroxylase" evidence="6">
    <location>
        <begin position="76"/>
        <end position="210"/>
    </location>
</feature>
<comment type="subcellular location">
    <subcellularLocation>
        <location evidence="1">Membrane</location>
    </subcellularLocation>
</comment>
<evidence type="ECO:0000259" key="6">
    <source>
        <dbReference type="Pfam" id="PF04116"/>
    </source>
</evidence>
<dbReference type="GO" id="GO:0016491">
    <property type="term" value="F:oxidoreductase activity"/>
    <property type="evidence" value="ECO:0007669"/>
    <property type="project" value="InterPro"/>
</dbReference>
<feature type="transmembrane region" description="Helical" evidence="5">
    <location>
        <begin position="121"/>
        <end position="141"/>
    </location>
</feature>
<keyword evidence="3 5" id="KW-1133">Transmembrane helix</keyword>